<evidence type="ECO:0000313" key="2">
    <source>
        <dbReference type="Proteomes" id="UP000076519"/>
    </source>
</evidence>
<protein>
    <submittedName>
        <fullName evidence="1">Uncharacterized protein</fullName>
    </submittedName>
</protein>
<comment type="caution">
    <text evidence="1">The sequence shown here is derived from an EMBL/GenBank/DDBJ whole genome shotgun (WGS) entry which is preliminary data.</text>
</comment>
<name>A0A166JN26_LACLC</name>
<sequence length="311" mass="35687">MENWEKYKSALNSLLKSGESLNTEKRIKAAAIINTFLTEEFGIEAILVGGLATEVYTEGGYRTRDIDMVSTGQNAYNALIQLGFSVSKGGMVAQLTYRNSGLFIEFPSSQLEDADKKRVANVVVSEDYYFKIIGLEDLLLDRIRGILYHGRTENQEAVIRMIIKQRNNIDWPYLLKNLTDSSELETFNYLYHLSESPQNMDLNELVEKQRIKRNITVPASFMISRALNEQILMFLLSRKSEVVAWYALFVEYDDSISLTESKTKKTFADLSDIFSVFIDFEDELITKEQLAEELYGFLVRKFNNYLGIVVN</sequence>
<evidence type="ECO:0000313" key="1">
    <source>
        <dbReference type="EMBL" id="KZK06436.1"/>
    </source>
</evidence>
<dbReference type="AlphaFoldDB" id="A0A166JN26"/>
<dbReference type="PATRIC" id="fig|1359.32.peg.1378"/>
<gene>
    <name evidence="1" type="ORF">AB996_1212</name>
</gene>
<reference evidence="1 2" key="1">
    <citation type="submission" date="2015-08" db="EMBL/GenBank/DDBJ databases">
        <title>Draft Genome Sequences of 11 Lactococcus lactis subspecies cremoris strains.</title>
        <authorList>
            <person name="Wels M."/>
            <person name="Backus L."/>
            <person name="Boekhorst J."/>
            <person name="Dijkstra A."/>
            <person name="Beerthuizen M."/>
            <person name="Siezen R."/>
            <person name="Bachmann H."/>
            <person name="Van Hijum S."/>
        </authorList>
    </citation>
    <scope>NUCLEOTIDE SEQUENCE [LARGE SCALE GENOMIC DNA]</scope>
    <source>
        <strain evidence="1 2">KW10</strain>
    </source>
</reference>
<dbReference type="EMBL" id="LIYF01000020">
    <property type="protein sequence ID" value="KZK06436.1"/>
    <property type="molecule type" value="Genomic_DNA"/>
</dbReference>
<dbReference type="RefSeq" id="WP_063281714.1">
    <property type="nucleotide sequence ID" value="NZ_LIYF01000020.1"/>
</dbReference>
<accession>A0A166JN26</accession>
<proteinExistence type="predicted"/>
<dbReference type="Proteomes" id="UP000076519">
    <property type="component" value="Unassembled WGS sequence"/>
</dbReference>
<organism evidence="1 2">
    <name type="scientific">Lactococcus lactis subsp. cremoris</name>
    <name type="common">Streptococcus cremoris</name>
    <dbReference type="NCBI Taxonomy" id="1359"/>
    <lineage>
        <taxon>Bacteria</taxon>
        <taxon>Bacillati</taxon>
        <taxon>Bacillota</taxon>
        <taxon>Bacilli</taxon>
        <taxon>Lactobacillales</taxon>
        <taxon>Streptococcaceae</taxon>
        <taxon>Lactococcus</taxon>
    </lineage>
</organism>